<evidence type="ECO:0000313" key="3">
    <source>
        <dbReference type="Proteomes" id="UP000886998"/>
    </source>
</evidence>
<keyword evidence="3" id="KW-1185">Reference proteome</keyword>
<comment type="caution">
    <text evidence="2">The sequence shown here is derived from an EMBL/GenBank/DDBJ whole genome shotgun (WGS) entry which is preliminary data.</text>
</comment>
<name>A0A8X6X3L7_9ARAC</name>
<sequence>MAGNPSNRSEPAKNSNSKYDSDKTEETSSPHRFISAMAEFRNVFRDFPVIIDAGKAFKNAKMKEDRLPLFGVFFPLKRGKKSTSP</sequence>
<gene>
    <name evidence="2" type="ORF">TNIN_352411</name>
</gene>
<dbReference type="Proteomes" id="UP000886998">
    <property type="component" value="Unassembled WGS sequence"/>
</dbReference>
<protein>
    <submittedName>
        <fullName evidence="2">Uncharacterized protein</fullName>
    </submittedName>
</protein>
<dbReference type="AlphaFoldDB" id="A0A8X6X3L7"/>
<feature type="compositionally biased region" description="Polar residues" evidence="1">
    <location>
        <begin position="1"/>
        <end position="18"/>
    </location>
</feature>
<accession>A0A8X6X3L7</accession>
<evidence type="ECO:0000313" key="2">
    <source>
        <dbReference type="EMBL" id="GFY46333.1"/>
    </source>
</evidence>
<evidence type="ECO:0000256" key="1">
    <source>
        <dbReference type="SAM" id="MobiDB-lite"/>
    </source>
</evidence>
<proteinExistence type="predicted"/>
<organism evidence="2 3">
    <name type="scientific">Trichonephila inaurata madagascariensis</name>
    <dbReference type="NCBI Taxonomy" id="2747483"/>
    <lineage>
        <taxon>Eukaryota</taxon>
        <taxon>Metazoa</taxon>
        <taxon>Ecdysozoa</taxon>
        <taxon>Arthropoda</taxon>
        <taxon>Chelicerata</taxon>
        <taxon>Arachnida</taxon>
        <taxon>Araneae</taxon>
        <taxon>Araneomorphae</taxon>
        <taxon>Entelegynae</taxon>
        <taxon>Araneoidea</taxon>
        <taxon>Nephilidae</taxon>
        <taxon>Trichonephila</taxon>
        <taxon>Trichonephila inaurata</taxon>
    </lineage>
</organism>
<reference evidence="2" key="1">
    <citation type="submission" date="2020-08" db="EMBL/GenBank/DDBJ databases">
        <title>Multicomponent nature underlies the extraordinary mechanical properties of spider dragline silk.</title>
        <authorList>
            <person name="Kono N."/>
            <person name="Nakamura H."/>
            <person name="Mori M."/>
            <person name="Yoshida Y."/>
            <person name="Ohtoshi R."/>
            <person name="Malay A.D."/>
            <person name="Moran D.A.P."/>
            <person name="Tomita M."/>
            <person name="Numata K."/>
            <person name="Arakawa K."/>
        </authorList>
    </citation>
    <scope>NUCLEOTIDE SEQUENCE</scope>
</reference>
<feature type="compositionally biased region" description="Basic and acidic residues" evidence="1">
    <location>
        <begin position="19"/>
        <end position="29"/>
    </location>
</feature>
<feature type="region of interest" description="Disordered" evidence="1">
    <location>
        <begin position="1"/>
        <end position="30"/>
    </location>
</feature>
<dbReference type="EMBL" id="BMAV01005322">
    <property type="protein sequence ID" value="GFY46333.1"/>
    <property type="molecule type" value="Genomic_DNA"/>
</dbReference>